<evidence type="ECO:0000256" key="1">
    <source>
        <dbReference type="SAM" id="Phobius"/>
    </source>
</evidence>
<dbReference type="Proteomes" id="UP000075655">
    <property type="component" value="Unassembled WGS sequence"/>
</dbReference>
<sequence length="387" mass="42078">MSGTVSRSSGTRSSGEITLMLAGVALLGMVVLAYMVWSTFHTEISRFYCKALIWQIGILSPTPELAHLNLQLHQALHHPASIRLVQLYYGLSIVGMHLRWVAVLVGGICAGLCLFFGENKALRAVLDLEGLIAVQAKMFPTLRGFAKRRITRLVAPSTGAPLPADPALTADEWRSRFATAADGSFSEVCAQEAFERQLGPHYTTAGPVATPPAAQVLFAAFALHKLKRRDEAMTLLGQLSEGLADAGLDGDTGPKVSLKVPADVLKTAQDFLADPEVQTTIAQSCDRHGWTTTALMALLCDARFEAGVLAPPAFAIVKLIDRPLWYALHSLGYPSENPNEDVHPNPRIEAAGARAHWSEEQRLRRPLYIPVLDRALSTLRSTWKTVS</sequence>
<keyword evidence="1" id="KW-0812">Transmembrane</keyword>
<accession>A0A149RV65</accession>
<feature type="transmembrane region" description="Helical" evidence="1">
    <location>
        <begin position="17"/>
        <end position="37"/>
    </location>
</feature>
<reference evidence="3 4" key="1">
    <citation type="submission" date="2015-06" db="EMBL/GenBank/DDBJ databases">
        <title>Improved classification and identification of acetic acid bacteria using matrix-assisted laser desorption/ionization time-of-flight mass spectrometry; Gluconobacter nephelii and Gluconobacter uchimurae are later heterotypic synonyms of Gluconobacter japonicus and Gluconobacter oxydans, respectively.</title>
        <authorList>
            <person name="Li L."/>
            <person name="Cleenwerck I."/>
            <person name="De Vuyst L."/>
            <person name="Vandamme P."/>
        </authorList>
    </citation>
    <scope>NUCLEOTIDE SEQUENCE [LARGE SCALE GENOMIC DNA]</scope>
    <source>
        <strain evidence="3 4">LMG 1676</strain>
    </source>
</reference>
<evidence type="ECO:0000313" key="4">
    <source>
        <dbReference type="Proteomes" id="UP000075655"/>
    </source>
</evidence>
<dbReference type="EMBL" id="LHZG01000172">
    <property type="protein sequence ID" value="KXV18135.1"/>
    <property type="molecule type" value="Genomic_DNA"/>
</dbReference>
<keyword evidence="1" id="KW-0472">Membrane</keyword>
<organism evidence="3 4">
    <name type="scientific">Gluconobacter oxydans</name>
    <name type="common">Gluconobacter suboxydans</name>
    <dbReference type="NCBI Taxonomy" id="442"/>
    <lineage>
        <taxon>Bacteria</taxon>
        <taxon>Pseudomonadati</taxon>
        <taxon>Pseudomonadota</taxon>
        <taxon>Alphaproteobacteria</taxon>
        <taxon>Acetobacterales</taxon>
        <taxon>Acetobacteraceae</taxon>
        <taxon>Gluconobacter</taxon>
    </lineage>
</organism>
<dbReference type="InterPro" id="IPR056464">
    <property type="entry name" value="DotM_C"/>
</dbReference>
<dbReference type="Pfam" id="PF23127">
    <property type="entry name" value="DotM_C"/>
    <property type="match status" value="1"/>
</dbReference>
<feature type="domain" description="DotM C-terminal cytoplasmic" evidence="2">
    <location>
        <begin position="190"/>
        <end position="380"/>
    </location>
</feature>
<dbReference type="PATRIC" id="fig|442.8.peg.1075"/>
<protein>
    <recommendedName>
        <fullName evidence="2">DotM C-terminal cytoplasmic domain-containing protein</fullName>
    </recommendedName>
</protein>
<feature type="transmembrane region" description="Helical" evidence="1">
    <location>
        <begin position="97"/>
        <end position="117"/>
    </location>
</feature>
<evidence type="ECO:0000259" key="2">
    <source>
        <dbReference type="Pfam" id="PF23127"/>
    </source>
</evidence>
<name>A0A149RV65_GLUOY</name>
<keyword evidence="1" id="KW-1133">Transmembrane helix</keyword>
<dbReference type="AlphaFoldDB" id="A0A149RV65"/>
<evidence type="ECO:0000313" key="3">
    <source>
        <dbReference type="EMBL" id="KXV18135.1"/>
    </source>
</evidence>
<comment type="caution">
    <text evidence="3">The sequence shown here is derived from an EMBL/GenBank/DDBJ whole genome shotgun (WGS) entry which is preliminary data.</text>
</comment>
<proteinExistence type="predicted"/>
<dbReference type="RefSeq" id="WP_062501826.1">
    <property type="nucleotide sequence ID" value="NZ_LHZG01000172.1"/>
</dbReference>
<gene>
    <name evidence="3" type="ORF">AD934_09370</name>
</gene>